<reference evidence="1 2" key="1">
    <citation type="submission" date="2017-06" db="EMBL/GenBank/DDBJ databases">
        <authorList>
            <person name="Kim H.J."/>
            <person name="Triplett B.A."/>
        </authorList>
    </citation>
    <scope>NUCLEOTIDE SEQUENCE [LARGE SCALE GENOMIC DNA]</scope>
    <source>
        <strain evidence="1 2">DSM 14713</strain>
    </source>
</reference>
<dbReference type="RefSeq" id="WP_095982333.1">
    <property type="nucleotide sequence ID" value="NZ_CP022163.1"/>
</dbReference>
<accession>A0A250IRQ3</accession>
<dbReference type="KEGG" id="mbd:MEBOL_007938"/>
<evidence type="ECO:0000313" key="1">
    <source>
        <dbReference type="EMBL" id="ATB34435.1"/>
    </source>
</evidence>
<organism evidence="1 2">
    <name type="scientific">Melittangium boletus DSM 14713</name>
    <dbReference type="NCBI Taxonomy" id="1294270"/>
    <lineage>
        <taxon>Bacteria</taxon>
        <taxon>Pseudomonadati</taxon>
        <taxon>Myxococcota</taxon>
        <taxon>Myxococcia</taxon>
        <taxon>Myxococcales</taxon>
        <taxon>Cystobacterineae</taxon>
        <taxon>Archangiaceae</taxon>
        <taxon>Melittangium</taxon>
    </lineage>
</organism>
<proteinExistence type="predicted"/>
<dbReference type="Proteomes" id="UP000217289">
    <property type="component" value="Chromosome"/>
</dbReference>
<sequence length="392" mass="44254">MSEGIPPDGDDGFIRDDDYRKAFGEDLADTLDLRSWDLGFDPKTLLKRFKAQIGKAVEDEDVLRDFIRKEFFPRLRLPRDAPPSAGVYPASPERLATIHEGLLFPGRVEAVNSVAVSHDSLPIAITQIGVAIVSYGGNTGVFSQRLFRKEMSTQTDARKLVREIFEQRRARDLEEEDTLSKLARRNIRAHAELALLLDRSNADWRMGYGNPCSRELLSGSGYSSLLTASLELLKRLIRDQQKFVFVPNSLEDRGFLTFGNALYGGEYAIIDTLEEDSAYLVEKWNLDDDDRKRALKFVREYCPNVLRGIFRASDHSPPYLFYAHREHVHVAAHVAMADSILRSERGFPMLLDVADVACRGAFGSEGFLGMVNDAYAQAGAKFHYASERKRRP</sequence>
<gene>
    <name evidence="1" type="ORF">MEBOL_007938</name>
</gene>
<keyword evidence="2" id="KW-1185">Reference proteome</keyword>
<dbReference type="AlphaFoldDB" id="A0A250IRQ3"/>
<protein>
    <submittedName>
        <fullName evidence="1">Uncharacterized protein</fullName>
    </submittedName>
</protein>
<name>A0A250IRQ3_9BACT</name>
<evidence type="ECO:0000313" key="2">
    <source>
        <dbReference type="Proteomes" id="UP000217289"/>
    </source>
</evidence>
<dbReference type="OrthoDB" id="263950at2"/>
<dbReference type="EMBL" id="CP022163">
    <property type="protein sequence ID" value="ATB34435.1"/>
    <property type="molecule type" value="Genomic_DNA"/>
</dbReference>